<evidence type="ECO:0000256" key="13">
    <source>
        <dbReference type="SAM" id="MobiDB-lite"/>
    </source>
</evidence>
<keyword evidence="5 12" id="KW-0808">Transferase</keyword>
<evidence type="ECO:0000256" key="2">
    <source>
        <dbReference type="ARBA" id="ARBA00009995"/>
    </source>
</evidence>
<keyword evidence="9 14" id="KW-1133">Transmembrane helix</keyword>
<evidence type="ECO:0000256" key="9">
    <source>
        <dbReference type="ARBA" id="ARBA00022989"/>
    </source>
</evidence>
<dbReference type="STRING" id="7998.ENSIPUP00000004317"/>
<protein>
    <recommendedName>
        <fullName evidence="3">glucuronosyltransferase</fullName>
        <ecNumber evidence="3">2.4.1.17</ecNumber>
    </recommendedName>
</protein>
<dbReference type="Proteomes" id="UP000221080">
    <property type="component" value="Chromosome 27"/>
</dbReference>
<dbReference type="AlphaFoldDB" id="A0A2D0Q8B8"/>
<evidence type="ECO:0000313" key="16">
    <source>
        <dbReference type="Proteomes" id="UP000221080"/>
    </source>
</evidence>
<dbReference type="FunFam" id="3.40.50.2000:FF:000066">
    <property type="entry name" value="UDP-glucuronosyltransferase 1-1"/>
    <property type="match status" value="1"/>
</dbReference>
<evidence type="ECO:0000313" key="17">
    <source>
        <dbReference type="RefSeq" id="XP_017314542.1"/>
    </source>
</evidence>
<dbReference type="FunFam" id="3.40.50.2000:FF:000021">
    <property type="entry name" value="UDP-glucuronosyltransferase"/>
    <property type="match status" value="1"/>
</dbReference>
<sequence>MKRQNLDINMVCLCAVYLLVVLLLALAKASVTEQTFSGHSDGSEKIGGPEGTSNFGSFEGTAGPSERNGTGRLLVVPMDGSHWTVMKAVAEELGRRGHTVLVLMPEVSMRLDSGKHYMSKTFPVPYTQDLFNQLMKNSEQLIGTRPGLMERISGKLKHMREIMNLMISTSESLLFNYELVEFLRKQEFDAVLTDPMIPSGAVLAFNLSLPAIYMLRGLPCGMDAIATVCPDPPSYSPRFFTKNTDRMCFTERVLNVVVYMLEPVMCKLLYWWFDDVASRFLQRSVSMPEILNTAAVWLLRYDFTLEFPKPQAPNTVLIGGLNCAVTKPLDPEVLEFVEGSEHGIVVFTLGSLVPAMPKEKAAIFFQAFSRIPQRVLWRYMGEVPHEVPANVKLMKWLPQNDLLGHPKARAFITHGGSHGIYEGICHAVPMVMMPLFGDQGDNVKRLVSRGVGVVLNFYDITADLLVDALDAIINDSSYKERMMKLSALHNDQPVKPLDLAVYWTEYVMRHKGAEHLRSAAHKLNWFQYHSLDVFGFLLVVTVIVVTVMMKCCMLCLRCSRKLQKRKEE</sequence>
<feature type="region of interest" description="Disordered" evidence="13">
    <location>
        <begin position="36"/>
        <end position="66"/>
    </location>
</feature>
<evidence type="ECO:0000256" key="5">
    <source>
        <dbReference type="ARBA" id="ARBA00022679"/>
    </source>
</evidence>
<dbReference type="GO" id="GO:0015020">
    <property type="term" value="F:glucuronosyltransferase activity"/>
    <property type="evidence" value="ECO:0007669"/>
    <property type="project" value="UniProtKB-EC"/>
</dbReference>
<feature type="signal peptide" evidence="15">
    <location>
        <begin position="1"/>
        <end position="29"/>
    </location>
</feature>
<dbReference type="Gene3D" id="3.40.50.2000">
    <property type="entry name" value="Glycogen Phosphorylase B"/>
    <property type="match status" value="2"/>
</dbReference>
<dbReference type="RefSeq" id="XP_017314542.1">
    <property type="nucleotide sequence ID" value="XM_017459053.3"/>
</dbReference>
<name>A0A2D0Q8B8_ICTPU</name>
<keyword evidence="11" id="KW-0325">Glycoprotein</keyword>
<dbReference type="PANTHER" id="PTHR48043">
    <property type="entry name" value="EG:EG0003.4 PROTEIN-RELATED"/>
    <property type="match status" value="1"/>
</dbReference>
<organism evidence="16 17">
    <name type="scientific">Ictalurus punctatus</name>
    <name type="common">Channel catfish</name>
    <name type="synonym">Silurus punctatus</name>
    <dbReference type="NCBI Taxonomy" id="7998"/>
    <lineage>
        <taxon>Eukaryota</taxon>
        <taxon>Metazoa</taxon>
        <taxon>Chordata</taxon>
        <taxon>Craniata</taxon>
        <taxon>Vertebrata</taxon>
        <taxon>Euteleostomi</taxon>
        <taxon>Actinopterygii</taxon>
        <taxon>Neopterygii</taxon>
        <taxon>Teleostei</taxon>
        <taxon>Ostariophysi</taxon>
        <taxon>Siluriformes</taxon>
        <taxon>Ictaluridae</taxon>
        <taxon>Ictalurus</taxon>
    </lineage>
</organism>
<dbReference type="InterPro" id="IPR035595">
    <property type="entry name" value="UDP_glycos_trans_CS"/>
</dbReference>
<reference evidence="16" key="1">
    <citation type="journal article" date="2016" name="Nat. Commun.">
        <title>The channel catfish genome sequence provides insights into the evolution of scale formation in teleosts.</title>
        <authorList>
            <person name="Liu Z."/>
            <person name="Liu S."/>
            <person name="Yao J."/>
            <person name="Bao L."/>
            <person name="Zhang J."/>
            <person name="Li Y."/>
            <person name="Jiang C."/>
            <person name="Sun L."/>
            <person name="Wang R."/>
            <person name="Zhang Y."/>
            <person name="Zhou T."/>
            <person name="Zeng Q."/>
            <person name="Fu Q."/>
            <person name="Gao S."/>
            <person name="Li N."/>
            <person name="Koren S."/>
            <person name="Jiang Y."/>
            <person name="Zimin A."/>
            <person name="Xu P."/>
            <person name="Phillippy A.M."/>
            <person name="Geng X."/>
            <person name="Song L."/>
            <person name="Sun F."/>
            <person name="Li C."/>
            <person name="Wang X."/>
            <person name="Chen A."/>
            <person name="Jin Y."/>
            <person name="Yuan Z."/>
            <person name="Yang Y."/>
            <person name="Tan S."/>
            <person name="Peatman E."/>
            <person name="Lu J."/>
            <person name="Qin Z."/>
            <person name="Dunham R."/>
            <person name="Li Z."/>
            <person name="Sonstegard T."/>
            <person name="Feng J."/>
            <person name="Danzmann R.G."/>
            <person name="Schroeder S."/>
            <person name="Scheffler B."/>
            <person name="Duke M.V."/>
            <person name="Ballard L."/>
            <person name="Kucuktas H."/>
            <person name="Kaltenboeck L."/>
            <person name="Liu H."/>
            <person name="Armbruster J."/>
            <person name="Xie Y."/>
            <person name="Kirby M.L."/>
            <person name="Tian Y."/>
            <person name="Flanagan M.E."/>
            <person name="Mu W."/>
            <person name="Waldbieser G.C."/>
        </authorList>
    </citation>
    <scope>NUCLEOTIDE SEQUENCE [LARGE SCALE GENOMIC DNA]</scope>
    <source>
        <strain evidence="16">SDA103</strain>
    </source>
</reference>
<keyword evidence="10 14" id="KW-0472">Membrane</keyword>
<dbReference type="KEGG" id="ipu:108259503"/>
<keyword evidence="7 15" id="KW-0732">Signal</keyword>
<dbReference type="SUPFAM" id="SSF53756">
    <property type="entry name" value="UDP-Glycosyltransferase/glycogen phosphorylase"/>
    <property type="match status" value="1"/>
</dbReference>
<evidence type="ECO:0000256" key="6">
    <source>
        <dbReference type="ARBA" id="ARBA00022692"/>
    </source>
</evidence>
<dbReference type="PANTHER" id="PTHR48043:SF161">
    <property type="entry name" value="UDP GLUCURONOSYLTRANSFERASE FAMILY 1 MEMBER A1"/>
    <property type="match status" value="1"/>
</dbReference>
<evidence type="ECO:0000256" key="7">
    <source>
        <dbReference type="ARBA" id="ARBA00022729"/>
    </source>
</evidence>
<evidence type="ECO:0000256" key="14">
    <source>
        <dbReference type="SAM" id="Phobius"/>
    </source>
</evidence>
<evidence type="ECO:0000256" key="1">
    <source>
        <dbReference type="ARBA" id="ARBA00004389"/>
    </source>
</evidence>
<dbReference type="OrthoDB" id="5835829at2759"/>
<feature type="chain" id="PRO_5013288341" description="glucuronosyltransferase" evidence="15">
    <location>
        <begin position="30"/>
        <end position="568"/>
    </location>
</feature>
<evidence type="ECO:0000256" key="4">
    <source>
        <dbReference type="ARBA" id="ARBA00022676"/>
    </source>
</evidence>
<dbReference type="GeneID" id="108259503"/>
<dbReference type="EC" id="2.4.1.17" evidence="3"/>
<dbReference type="InterPro" id="IPR002213">
    <property type="entry name" value="UDP_glucos_trans"/>
</dbReference>
<dbReference type="Pfam" id="PF00201">
    <property type="entry name" value="UDPGT"/>
    <property type="match status" value="1"/>
</dbReference>
<dbReference type="InterPro" id="IPR050271">
    <property type="entry name" value="UDP-glycosyltransferase"/>
</dbReference>
<gene>
    <name evidence="17" type="primary">LOC108259503</name>
</gene>
<evidence type="ECO:0000256" key="12">
    <source>
        <dbReference type="RuleBase" id="RU003718"/>
    </source>
</evidence>
<evidence type="ECO:0000256" key="11">
    <source>
        <dbReference type="ARBA" id="ARBA00023180"/>
    </source>
</evidence>
<keyword evidence="16" id="KW-1185">Reference proteome</keyword>
<dbReference type="CDD" id="cd03784">
    <property type="entry name" value="GT1_Gtf-like"/>
    <property type="match status" value="1"/>
</dbReference>
<dbReference type="GO" id="GO:0005789">
    <property type="term" value="C:endoplasmic reticulum membrane"/>
    <property type="evidence" value="ECO:0007669"/>
    <property type="project" value="UniProtKB-SubCell"/>
</dbReference>
<dbReference type="PROSITE" id="PS00375">
    <property type="entry name" value="UDPGT"/>
    <property type="match status" value="1"/>
</dbReference>
<evidence type="ECO:0000256" key="15">
    <source>
        <dbReference type="SAM" id="SignalP"/>
    </source>
</evidence>
<keyword evidence="8" id="KW-0256">Endoplasmic reticulum</keyword>
<comment type="subcellular location">
    <subcellularLocation>
        <location evidence="1">Endoplasmic reticulum membrane</location>
        <topology evidence="1">Single-pass membrane protein</topology>
    </subcellularLocation>
</comment>
<feature type="transmembrane region" description="Helical" evidence="14">
    <location>
        <begin position="533"/>
        <end position="556"/>
    </location>
</feature>
<accession>A0A2D0Q8B8</accession>
<keyword evidence="6 14" id="KW-0812">Transmembrane</keyword>
<comment type="similarity">
    <text evidence="2 12">Belongs to the UDP-glycosyltransferase family.</text>
</comment>
<evidence type="ECO:0000256" key="3">
    <source>
        <dbReference type="ARBA" id="ARBA00012544"/>
    </source>
</evidence>
<reference evidence="17" key="2">
    <citation type="submission" date="2025-08" db="UniProtKB">
        <authorList>
            <consortium name="RefSeq"/>
        </authorList>
    </citation>
    <scope>IDENTIFICATION</scope>
    <source>
        <tissue evidence="17">Blood</tissue>
    </source>
</reference>
<keyword evidence="4 12" id="KW-0328">Glycosyltransferase</keyword>
<evidence type="ECO:0000256" key="10">
    <source>
        <dbReference type="ARBA" id="ARBA00023136"/>
    </source>
</evidence>
<evidence type="ECO:0000256" key="8">
    <source>
        <dbReference type="ARBA" id="ARBA00022824"/>
    </source>
</evidence>
<proteinExistence type="inferred from homology"/>